<evidence type="ECO:0008006" key="3">
    <source>
        <dbReference type="Google" id="ProtNLM"/>
    </source>
</evidence>
<gene>
    <name evidence="1" type="ORF">PX52LOC_01790</name>
</gene>
<evidence type="ECO:0000313" key="1">
    <source>
        <dbReference type="EMBL" id="QEL14889.1"/>
    </source>
</evidence>
<organism evidence="1 2">
    <name type="scientific">Limnoglobus roseus</name>
    <dbReference type="NCBI Taxonomy" id="2598579"/>
    <lineage>
        <taxon>Bacteria</taxon>
        <taxon>Pseudomonadati</taxon>
        <taxon>Planctomycetota</taxon>
        <taxon>Planctomycetia</taxon>
        <taxon>Gemmatales</taxon>
        <taxon>Gemmataceae</taxon>
        <taxon>Limnoglobus</taxon>
    </lineage>
</organism>
<dbReference type="AlphaFoldDB" id="A0A5C1A6L4"/>
<dbReference type="CDD" id="cd02619">
    <property type="entry name" value="Peptidase_C1"/>
    <property type="match status" value="1"/>
</dbReference>
<dbReference type="Proteomes" id="UP000324974">
    <property type="component" value="Chromosome"/>
</dbReference>
<dbReference type="SUPFAM" id="SSF54001">
    <property type="entry name" value="Cysteine proteinases"/>
    <property type="match status" value="1"/>
</dbReference>
<dbReference type="KEGG" id="lrs:PX52LOC_01790"/>
<dbReference type="InterPro" id="IPR038765">
    <property type="entry name" value="Papain-like_cys_pep_sf"/>
</dbReference>
<dbReference type="RefSeq" id="WP_149109747.1">
    <property type="nucleotide sequence ID" value="NZ_CP042425.1"/>
</dbReference>
<dbReference type="OrthoDB" id="241975at2"/>
<protein>
    <recommendedName>
        <fullName evidence="3">Peptidase C1A papain C-terminal domain-containing protein</fullName>
    </recommendedName>
</protein>
<dbReference type="Gene3D" id="3.90.70.10">
    <property type="entry name" value="Cysteine proteinases"/>
    <property type="match status" value="1"/>
</dbReference>
<evidence type="ECO:0000313" key="2">
    <source>
        <dbReference type="Proteomes" id="UP000324974"/>
    </source>
</evidence>
<name>A0A5C1A6L4_9BACT</name>
<keyword evidence="2" id="KW-1185">Reference proteome</keyword>
<proteinExistence type="predicted"/>
<dbReference type="EMBL" id="CP042425">
    <property type="protein sequence ID" value="QEL14889.1"/>
    <property type="molecule type" value="Genomic_DNA"/>
</dbReference>
<accession>A0A5C1A6L4</accession>
<reference evidence="2" key="1">
    <citation type="submission" date="2019-08" db="EMBL/GenBank/DDBJ databases">
        <title>Limnoglobus roseus gen. nov., sp. nov., a novel freshwater planctomycete with a giant genome from the family Gemmataceae.</title>
        <authorList>
            <person name="Kulichevskaya I.S."/>
            <person name="Naumoff D.G."/>
            <person name="Miroshnikov K."/>
            <person name="Ivanova A."/>
            <person name="Philippov D.A."/>
            <person name="Hakobyan A."/>
            <person name="Rijpstra I.C."/>
            <person name="Sinninghe Damste J.S."/>
            <person name="Liesack W."/>
            <person name="Dedysh S.N."/>
        </authorList>
    </citation>
    <scope>NUCLEOTIDE SEQUENCE [LARGE SCALE GENOMIC DNA]</scope>
    <source>
        <strain evidence="2">PX52</strain>
    </source>
</reference>
<sequence>MIRRTSAILIGLLLASLGVWFIPSTPQQPGTFGWVDDREQVRAVAATLPNPDFRATEAYRAAYDGPEDVFLWDASRKVLGRLIPPRDQKNLGSCVSFGTAAAVEHLICVQIANGAAEEYRDLAQEIIYGGSRVEIGGGKIRGDGSVGAWAAKFVADYGVLPRGVYGSFDLRAYDVSRCRDFGNRGVPDELEPETKKHPVRAVANVRSWAEAQAAIRNGYPIAVCSSQGFRMARDADGFCPPQGTWMHCMALVGVRGGARPGGFLLNSWGESAHSGPRGLGDPSPAGFWADASVLDRMLKQGDSWAFSGFRGFPAKKLDWYAGRVASDELRVASNQPEDVSCVRF</sequence>